<dbReference type="GO" id="GO:0016854">
    <property type="term" value="F:racemase and epimerase activity"/>
    <property type="evidence" value="ECO:0007669"/>
    <property type="project" value="UniProtKB-ARBA"/>
</dbReference>
<comment type="cofactor">
    <cofactor evidence="1 7">
        <name>a divalent metal cation</name>
        <dbReference type="ChEBI" id="CHEBI:60240"/>
    </cofactor>
</comment>
<dbReference type="HAMAP" id="MF_01933">
    <property type="entry name" value="MenC_2"/>
    <property type="match status" value="1"/>
</dbReference>
<evidence type="ECO:0000256" key="5">
    <source>
        <dbReference type="ARBA" id="ARBA00023239"/>
    </source>
</evidence>
<evidence type="ECO:0000256" key="4">
    <source>
        <dbReference type="ARBA" id="ARBA00022842"/>
    </source>
</evidence>
<evidence type="ECO:0000313" key="10">
    <source>
        <dbReference type="Proteomes" id="UP000028091"/>
    </source>
</evidence>
<dbReference type="SUPFAM" id="SSF54826">
    <property type="entry name" value="Enolase N-terminal domain-like"/>
    <property type="match status" value="1"/>
</dbReference>
<comment type="function">
    <text evidence="7">Converts 2-succinyl-6-hydroxy-2,4-cyclohexadiene-1-carboxylate (SHCHC) to 2-succinylbenzoate (OSB).</text>
</comment>
<feature type="active site" description="Proton donor" evidence="7">
    <location>
        <position position="164"/>
    </location>
</feature>
<comment type="similarity">
    <text evidence="7">Belongs to the mandelate racemase/muconate lactonizing enzyme family. MenC type 2 subfamily.</text>
</comment>
<dbReference type="PANTHER" id="PTHR48073:SF5">
    <property type="entry name" value="O-SUCCINYLBENZOATE SYNTHASE"/>
    <property type="match status" value="1"/>
</dbReference>
<evidence type="ECO:0000256" key="1">
    <source>
        <dbReference type="ARBA" id="ARBA00001968"/>
    </source>
</evidence>
<keyword evidence="4 7" id="KW-0460">Magnesium</keyword>
<dbReference type="AlphaFoldDB" id="A0A081L6H1"/>
<dbReference type="Pfam" id="PF13378">
    <property type="entry name" value="MR_MLE_C"/>
    <property type="match status" value="1"/>
</dbReference>
<dbReference type="InterPro" id="IPR036849">
    <property type="entry name" value="Enolase-like_C_sf"/>
</dbReference>
<dbReference type="UniPathway" id="UPA00079"/>
<dbReference type="PANTHER" id="PTHR48073">
    <property type="entry name" value="O-SUCCINYLBENZOATE SYNTHASE-RELATED"/>
    <property type="match status" value="1"/>
</dbReference>
<evidence type="ECO:0000259" key="8">
    <source>
        <dbReference type="SMART" id="SM00922"/>
    </source>
</evidence>
<keyword evidence="2 7" id="KW-0474">Menaquinone biosynthesis</keyword>
<dbReference type="SFLD" id="SFLDS00001">
    <property type="entry name" value="Enolase"/>
    <property type="match status" value="1"/>
</dbReference>
<dbReference type="eggNOG" id="COG4948">
    <property type="taxonomic scope" value="Bacteria"/>
</dbReference>
<dbReference type="InterPro" id="IPR029017">
    <property type="entry name" value="Enolase-like_N"/>
</dbReference>
<name>A0A081L6H1_9BACI</name>
<organism evidence="9 10">
    <name type="scientific">Bacillus zhangzhouensis</name>
    <dbReference type="NCBI Taxonomy" id="1178540"/>
    <lineage>
        <taxon>Bacteria</taxon>
        <taxon>Bacillati</taxon>
        <taxon>Bacillota</taxon>
        <taxon>Bacilli</taxon>
        <taxon>Bacillales</taxon>
        <taxon>Bacillaceae</taxon>
        <taxon>Bacillus</taxon>
    </lineage>
</organism>
<dbReference type="InterPro" id="IPR029065">
    <property type="entry name" value="Enolase_C-like"/>
</dbReference>
<dbReference type="NCBIfam" id="TIGR01928">
    <property type="entry name" value="menC_lowGC_arch"/>
    <property type="match status" value="1"/>
</dbReference>
<dbReference type="OrthoDB" id="9774531at2"/>
<dbReference type="GO" id="GO:0043748">
    <property type="term" value="F:O-succinylbenzoate synthase activity"/>
    <property type="evidence" value="ECO:0007669"/>
    <property type="project" value="UniProtKB-EC"/>
</dbReference>
<comment type="pathway">
    <text evidence="7">Quinol/quinone metabolism; 1,4-dihydroxy-2-naphthoate biosynthesis; 1,4-dihydroxy-2-naphthoate from chorismate: step 4/7.</text>
</comment>
<dbReference type="InterPro" id="IPR013341">
    <property type="entry name" value="Mandelate_racemase_N_dom"/>
</dbReference>
<dbReference type="Gene3D" id="3.20.20.120">
    <property type="entry name" value="Enolase-like C-terminal domain"/>
    <property type="match status" value="1"/>
</dbReference>
<evidence type="ECO:0000256" key="6">
    <source>
        <dbReference type="ARBA" id="ARBA00029491"/>
    </source>
</evidence>
<reference evidence="9 10" key="1">
    <citation type="submission" date="2012-09" db="EMBL/GenBank/DDBJ databases">
        <title>Genome Sequence of Bacillus sp. DW5-4.</title>
        <authorList>
            <person name="Lai Q."/>
            <person name="Liu Y."/>
            <person name="Shao Z."/>
        </authorList>
    </citation>
    <scope>NUCLEOTIDE SEQUENCE [LARGE SCALE GENOMIC DNA]</scope>
    <source>
        <strain evidence="9 10">DW5-4</strain>
    </source>
</reference>
<feature type="binding site" evidence="7">
    <location>
        <position position="214"/>
    </location>
    <ligand>
        <name>Mg(2+)</name>
        <dbReference type="ChEBI" id="CHEBI:18420"/>
    </ligand>
</feature>
<gene>
    <name evidence="7" type="primary">menC</name>
    <name evidence="9" type="ORF">BA70_14845</name>
</gene>
<keyword evidence="3 7" id="KW-0479">Metal-binding</keyword>
<evidence type="ECO:0000256" key="3">
    <source>
        <dbReference type="ARBA" id="ARBA00022723"/>
    </source>
</evidence>
<feature type="binding site" evidence="7">
    <location>
        <position position="189"/>
    </location>
    <ligand>
        <name>Mg(2+)</name>
        <dbReference type="ChEBI" id="CHEBI:18420"/>
    </ligand>
</feature>
<dbReference type="SFLD" id="SFLDG00180">
    <property type="entry name" value="muconate_cycloisomerase"/>
    <property type="match status" value="1"/>
</dbReference>
<dbReference type="EC" id="4.2.1.113" evidence="6 7"/>
<dbReference type="GO" id="GO:0000287">
    <property type="term" value="F:magnesium ion binding"/>
    <property type="evidence" value="ECO:0007669"/>
    <property type="project" value="UniProtKB-UniRule"/>
</dbReference>
<dbReference type="Proteomes" id="UP000028091">
    <property type="component" value="Unassembled WGS sequence"/>
</dbReference>
<protein>
    <recommendedName>
        <fullName evidence="6 7">o-succinylbenzoate synthase</fullName>
        <shortName evidence="7">OSB synthase</shortName>
        <shortName evidence="7">OSBS</shortName>
        <ecNumber evidence="6 7">4.2.1.113</ecNumber>
    </recommendedName>
    <alternativeName>
        <fullName evidence="7">4-(2'-carboxyphenyl)-4-oxybutyric acid synthase</fullName>
    </alternativeName>
    <alternativeName>
        <fullName evidence="7">o-succinylbenzoic acid synthase</fullName>
    </alternativeName>
</protein>
<keyword evidence="10" id="KW-1185">Reference proteome</keyword>
<evidence type="ECO:0000256" key="2">
    <source>
        <dbReference type="ARBA" id="ARBA00022428"/>
    </source>
</evidence>
<comment type="catalytic activity">
    <reaction evidence="7">
        <text>(1R,6R)-6-hydroxy-2-succinyl-cyclohexa-2,4-diene-1-carboxylate = 2-succinylbenzoate + H2O</text>
        <dbReference type="Rhea" id="RHEA:10196"/>
        <dbReference type="ChEBI" id="CHEBI:15377"/>
        <dbReference type="ChEBI" id="CHEBI:18325"/>
        <dbReference type="ChEBI" id="CHEBI:58689"/>
        <dbReference type="EC" id="4.2.1.113"/>
    </reaction>
</comment>
<dbReference type="InterPro" id="IPR013342">
    <property type="entry name" value="Mandelate_racemase_C"/>
</dbReference>
<dbReference type="InterPro" id="IPR047585">
    <property type="entry name" value="MenC"/>
</dbReference>
<comment type="pathway">
    <text evidence="7">Quinol/quinone metabolism; menaquinone biosynthesis.</text>
</comment>
<evidence type="ECO:0000313" key="9">
    <source>
        <dbReference type="EMBL" id="KEP24847.1"/>
    </source>
</evidence>
<dbReference type="RefSeq" id="WP_034325140.1">
    <property type="nucleotide sequence ID" value="NZ_JBCMYH010000001.1"/>
</dbReference>
<dbReference type="SFLD" id="SFLDF00009">
    <property type="entry name" value="o-succinylbenzoate_synthase"/>
    <property type="match status" value="1"/>
</dbReference>
<dbReference type="SMART" id="SM00922">
    <property type="entry name" value="MR_MLE"/>
    <property type="match status" value="1"/>
</dbReference>
<dbReference type="CDD" id="cd03317">
    <property type="entry name" value="NAAAR"/>
    <property type="match status" value="1"/>
</dbReference>
<keyword evidence="5 7" id="KW-0456">Lyase</keyword>
<accession>A0A081L6H1</accession>
<dbReference type="Gene3D" id="3.30.390.10">
    <property type="entry name" value="Enolase-like, N-terminal domain"/>
    <property type="match status" value="1"/>
</dbReference>
<sequence length="374" mass="42203">MIQIERVILYHVTMKLKQPFTTSLGTISEREFIIVEVKDQTGLTGWGEVSAFSSPWYTEETIETCYHMLRAFFIPNVLTRSFTHPSEIPDSLYHFKGNRMAKAGIEAAVWDIYAKRENKSLRDVLGGKKERIPSGVVAGLGPIDEMLQQIQQYVDQGYQRVKVKIKPGQDIGLLQKIRESFPDLPLMADANSAYELKDISKLKQLDDIRLLMIEQPLAADDIVDHRHLQKHLKTPICLDESICSLDDARKAIELGSCQIINVKPSRVGGLTEALKIHAFCKEHQVPLWCGGMIETGISRAQNVALASLPQFTIPGDISASSKYWEQDIIFPEIKVENGFIEVPRSPGMGVEVDYQALRSFSDKIDVFTKHDFVK</sequence>
<comment type="caution">
    <text evidence="9">The sequence shown here is derived from an EMBL/GenBank/DDBJ whole genome shotgun (WGS) entry which is preliminary data.</text>
</comment>
<feature type="binding site" evidence="7">
    <location>
        <position position="239"/>
    </location>
    <ligand>
        <name>Mg(2+)</name>
        <dbReference type="ChEBI" id="CHEBI:18420"/>
    </ligand>
</feature>
<dbReference type="Pfam" id="PF02746">
    <property type="entry name" value="MR_MLE_N"/>
    <property type="match status" value="1"/>
</dbReference>
<dbReference type="UniPathway" id="UPA01057">
    <property type="reaction ID" value="UER00165"/>
</dbReference>
<dbReference type="SUPFAM" id="SSF51604">
    <property type="entry name" value="Enolase C-terminal domain-like"/>
    <property type="match status" value="1"/>
</dbReference>
<feature type="domain" description="Mandelate racemase/muconate lactonizing enzyme C-terminal" evidence="8">
    <location>
        <begin position="143"/>
        <end position="235"/>
    </location>
</feature>
<proteinExistence type="inferred from homology"/>
<dbReference type="InterPro" id="IPR010197">
    <property type="entry name" value="OSBS/NAAAR"/>
</dbReference>
<feature type="active site" description="Proton acceptor" evidence="7">
    <location>
        <position position="263"/>
    </location>
</feature>
<dbReference type="GO" id="GO:0009234">
    <property type="term" value="P:menaquinone biosynthetic process"/>
    <property type="evidence" value="ECO:0007669"/>
    <property type="project" value="UniProtKB-UniRule"/>
</dbReference>
<evidence type="ECO:0000256" key="7">
    <source>
        <dbReference type="HAMAP-Rule" id="MF_01933"/>
    </source>
</evidence>
<dbReference type="EMBL" id="JOTP01000044">
    <property type="protein sequence ID" value="KEP24847.1"/>
    <property type="molecule type" value="Genomic_DNA"/>
</dbReference>